<accession>A0ABY6L8W4</accession>
<feature type="non-terminal residue" evidence="6">
    <location>
        <position position="1"/>
    </location>
</feature>
<dbReference type="Pfam" id="PF05178">
    <property type="entry name" value="Kri1"/>
    <property type="match status" value="1"/>
</dbReference>
<feature type="domain" description="Kri1-like C-terminal" evidence="5">
    <location>
        <begin position="481"/>
        <end position="563"/>
    </location>
</feature>
<feature type="compositionally biased region" description="Acidic residues" evidence="4">
    <location>
        <begin position="115"/>
        <end position="129"/>
    </location>
</feature>
<keyword evidence="7" id="KW-1185">Reference proteome</keyword>
<feature type="compositionally biased region" description="Polar residues" evidence="4">
    <location>
        <begin position="439"/>
        <end position="450"/>
    </location>
</feature>
<evidence type="ECO:0000256" key="3">
    <source>
        <dbReference type="SAM" id="Coils"/>
    </source>
</evidence>
<organism evidence="6 7">
    <name type="scientific">Cordylochernes scorpioides</name>
    <dbReference type="NCBI Taxonomy" id="51811"/>
    <lineage>
        <taxon>Eukaryota</taxon>
        <taxon>Metazoa</taxon>
        <taxon>Ecdysozoa</taxon>
        <taxon>Arthropoda</taxon>
        <taxon>Chelicerata</taxon>
        <taxon>Arachnida</taxon>
        <taxon>Pseudoscorpiones</taxon>
        <taxon>Cheliferoidea</taxon>
        <taxon>Chernetidae</taxon>
        <taxon>Cordylochernes</taxon>
    </lineage>
</organism>
<proteinExistence type="inferred from homology"/>
<feature type="region of interest" description="Disordered" evidence="4">
    <location>
        <begin position="431"/>
        <end position="453"/>
    </location>
</feature>
<evidence type="ECO:0000259" key="5">
    <source>
        <dbReference type="Pfam" id="PF12936"/>
    </source>
</evidence>
<sequence>KSKHKNEVSSEDDEEEDHYLSDVKVPLTNDQRLVEHKNLIGCFVQDDSPDDIKRYINHWLMVKNNDPKLKDPKYAYVMNAALIIPPALALQLGHLVEEQKCPLWREPPEKKEESVDSDWEVDDDDEEEEVSKKNKKSQKVFLHEFHDFMLLELFYDKQWPLPKDGEDEEWKKELYEKLDFDNLDEENQFLFRYFIERPYRENGDEEEEDLGDLSEDERFEEEAAEFERKYNFRYEHPEAGELASIPRKVEDCIVPKESKRKKQREEKKKRKKELLLKKQEEVKRLKALKRKEIEEKFNEIKEASGMDVEMDEDVLEGDFDPEEHDKMMQTPCAATPNMEYKRCSSCIPELGALTGYYQQGQLTPGAKLYFGQKMFNEEYYEVEDDTVPDFAMGENDEELYSADGTEMPRDGNEELPVDEKIDMDPKQKLYTPKIEDIATANQPSTSSGATSKKRKKSYFWEQIGKEKPMYDPSHDNHETGKSFETYLEEYYKLDFEDIVGGAPTRFKYRQVMANDFGLTTEEILLADEDELNKWADFNKIRQRRTDKEEQYDCQAYQKKAMKPGKKEAILKSLYSAEADENSLEEPPKKKRKRENGSGTIHLDCISRIKGTAATCPMVNLQIDIQRWKHKGEVSSYRRVDKL</sequence>
<evidence type="ECO:0000313" key="6">
    <source>
        <dbReference type="EMBL" id="UYV77591.1"/>
    </source>
</evidence>
<dbReference type="PANTHER" id="PTHR14490">
    <property type="entry name" value="ZINC FINGER, ZZ TYPE"/>
    <property type="match status" value="1"/>
</dbReference>
<name>A0ABY6L8W4_9ARAC</name>
<feature type="region of interest" description="Disordered" evidence="4">
    <location>
        <begin position="1"/>
        <end position="22"/>
    </location>
</feature>
<evidence type="ECO:0000256" key="4">
    <source>
        <dbReference type="SAM" id="MobiDB-lite"/>
    </source>
</evidence>
<dbReference type="InterPro" id="IPR024626">
    <property type="entry name" value="Kri1-like_C"/>
</dbReference>
<evidence type="ECO:0000256" key="1">
    <source>
        <dbReference type="ARBA" id="ARBA00007473"/>
    </source>
</evidence>
<comment type="similarity">
    <text evidence="1">Belongs to the KRI1 family.</text>
</comment>
<dbReference type="Proteomes" id="UP001235939">
    <property type="component" value="Chromosome 15"/>
</dbReference>
<dbReference type="Pfam" id="PF12936">
    <property type="entry name" value="Kri1_C"/>
    <property type="match status" value="1"/>
</dbReference>
<protein>
    <recommendedName>
        <fullName evidence="2">Protein KRI1 homolog</fullName>
    </recommendedName>
</protein>
<dbReference type="InterPro" id="IPR018034">
    <property type="entry name" value="Kri1"/>
</dbReference>
<evidence type="ECO:0000313" key="7">
    <source>
        <dbReference type="Proteomes" id="UP001235939"/>
    </source>
</evidence>
<evidence type="ECO:0000256" key="2">
    <source>
        <dbReference type="ARBA" id="ARBA00017294"/>
    </source>
</evidence>
<feature type="coiled-coil region" evidence="3">
    <location>
        <begin position="261"/>
        <end position="295"/>
    </location>
</feature>
<dbReference type="PANTHER" id="PTHR14490:SF5">
    <property type="entry name" value="PROTEIN KRI1 HOMOLOG"/>
    <property type="match status" value="1"/>
</dbReference>
<feature type="region of interest" description="Disordered" evidence="4">
    <location>
        <begin position="106"/>
        <end position="133"/>
    </location>
</feature>
<dbReference type="EMBL" id="CP092877">
    <property type="protein sequence ID" value="UYV77591.1"/>
    <property type="molecule type" value="Genomic_DNA"/>
</dbReference>
<reference evidence="6 7" key="1">
    <citation type="submission" date="2022-01" db="EMBL/GenBank/DDBJ databases">
        <title>A chromosomal length assembly of Cordylochernes scorpioides.</title>
        <authorList>
            <person name="Zeh D."/>
            <person name="Zeh J."/>
        </authorList>
    </citation>
    <scope>NUCLEOTIDE SEQUENCE [LARGE SCALE GENOMIC DNA]</scope>
    <source>
        <strain evidence="6">IN4F17</strain>
        <tissue evidence="6">Whole Body</tissue>
    </source>
</reference>
<gene>
    <name evidence="6" type="ORF">LAZ67_15001647</name>
</gene>
<keyword evidence="3" id="KW-0175">Coiled coil</keyword>